<evidence type="ECO:0000256" key="3">
    <source>
        <dbReference type="ARBA" id="ARBA00022448"/>
    </source>
</evidence>
<dbReference type="STRING" id="349095.SAMN05660299_00595"/>
<evidence type="ECO:0000313" key="9">
    <source>
        <dbReference type="EMBL" id="SDM29148.1"/>
    </source>
</evidence>
<feature type="transmembrane region" description="Helical" evidence="8">
    <location>
        <begin position="239"/>
        <end position="265"/>
    </location>
</feature>
<feature type="transmembrane region" description="Helical" evidence="8">
    <location>
        <begin position="122"/>
        <end position="144"/>
    </location>
</feature>
<evidence type="ECO:0000256" key="1">
    <source>
        <dbReference type="ARBA" id="ARBA00004651"/>
    </source>
</evidence>
<dbReference type="EMBL" id="FNHQ01000004">
    <property type="protein sequence ID" value="SDM29148.1"/>
    <property type="molecule type" value="Genomic_DNA"/>
</dbReference>
<keyword evidence="4" id="KW-1003">Cell membrane</keyword>
<feature type="transmembrane region" description="Helical" evidence="8">
    <location>
        <begin position="7"/>
        <end position="27"/>
    </location>
</feature>
<proteinExistence type="inferred from homology"/>
<keyword evidence="7 8" id="KW-0472">Membrane</keyword>
<dbReference type="RefSeq" id="WP_091648020.1">
    <property type="nucleotide sequence ID" value="NZ_FNHQ01000004.1"/>
</dbReference>
<keyword evidence="3" id="KW-0813">Transport</keyword>
<dbReference type="SUPFAM" id="SSF81345">
    <property type="entry name" value="ABC transporter involved in vitamin B12 uptake, BtuC"/>
    <property type="match status" value="1"/>
</dbReference>
<dbReference type="PANTHER" id="PTHR30472">
    <property type="entry name" value="FERRIC ENTEROBACTIN TRANSPORT SYSTEM PERMEASE PROTEIN"/>
    <property type="match status" value="1"/>
</dbReference>
<feature type="transmembrane region" description="Helical" evidence="8">
    <location>
        <begin position="200"/>
        <end position="218"/>
    </location>
</feature>
<feature type="transmembrane region" description="Helical" evidence="8">
    <location>
        <begin position="315"/>
        <end position="332"/>
    </location>
</feature>
<dbReference type="AlphaFoldDB" id="A0A1G9S0S5"/>
<keyword evidence="5 8" id="KW-0812">Transmembrane</keyword>
<dbReference type="PANTHER" id="PTHR30472:SF25">
    <property type="entry name" value="ABC TRANSPORTER PERMEASE PROTEIN MJ0876-RELATED"/>
    <property type="match status" value="1"/>
</dbReference>
<dbReference type="GO" id="GO:0033214">
    <property type="term" value="P:siderophore-iron import into cell"/>
    <property type="evidence" value="ECO:0007669"/>
    <property type="project" value="TreeGrafter"/>
</dbReference>
<dbReference type="GO" id="GO:0005886">
    <property type="term" value="C:plasma membrane"/>
    <property type="evidence" value="ECO:0007669"/>
    <property type="project" value="UniProtKB-SubCell"/>
</dbReference>
<feature type="transmembrane region" description="Helical" evidence="8">
    <location>
        <begin position="96"/>
        <end position="116"/>
    </location>
</feature>
<dbReference type="OrthoDB" id="9811721at2"/>
<evidence type="ECO:0000256" key="7">
    <source>
        <dbReference type="ARBA" id="ARBA00023136"/>
    </source>
</evidence>
<dbReference type="FunFam" id="1.10.3470.10:FF:000001">
    <property type="entry name" value="Vitamin B12 ABC transporter permease BtuC"/>
    <property type="match status" value="1"/>
</dbReference>
<feature type="transmembrane region" description="Helical" evidence="8">
    <location>
        <begin position="285"/>
        <end position="308"/>
    </location>
</feature>
<dbReference type="InterPro" id="IPR000522">
    <property type="entry name" value="ABC_transptr_permease_BtuC"/>
</dbReference>
<feature type="transmembrane region" description="Helical" evidence="8">
    <location>
        <begin position="68"/>
        <end position="89"/>
    </location>
</feature>
<protein>
    <submittedName>
        <fullName evidence="9">Iron complex transport system permease protein</fullName>
    </submittedName>
</protein>
<dbReference type="Gene3D" id="1.10.3470.10">
    <property type="entry name" value="ABC transporter involved in vitamin B12 uptake, BtuC"/>
    <property type="match status" value="1"/>
</dbReference>
<comment type="similarity">
    <text evidence="2">Belongs to the binding-protein-dependent transport system permease family. FecCD subfamily.</text>
</comment>
<dbReference type="Proteomes" id="UP000199309">
    <property type="component" value="Unassembled WGS sequence"/>
</dbReference>
<keyword evidence="6 8" id="KW-1133">Transmembrane helix</keyword>
<evidence type="ECO:0000256" key="2">
    <source>
        <dbReference type="ARBA" id="ARBA00007935"/>
    </source>
</evidence>
<dbReference type="InterPro" id="IPR037294">
    <property type="entry name" value="ABC_BtuC-like"/>
</dbReference>
<name>A0A1G9S0S5_9FIRM</name>
<dbReference type="GO" id="GO:0022857">
    <property type="term" value="F:transmembrane transporter activity"/>
    <property type="evidence" value="ECO:0007669"/>
    <property type="project" value="InterPro"/>
</dbReference>
<gene>
    <name evidence="9" type="ORF">SAMN05660299_00595</name>
</gene>
<evidence type="ECO:0000313" key="10">
    <source>
        <dbReference type="Proteomes" id="UP000199309"/>
    </source>
</evidence>
<evidence type="ECO:0000256" key="8">
    <source>
        <dbReference type="SAM" id="Phobius"/>
    </source>
</evidence>
<comment type="subcellular location">
    <subcellularLocation>
        <location evidence="1">Cell membrane</location>
        <topology evidence="1">Multi-pass membrane protein</topology>
    </subcellularLocation>
</comment>
<accession>A0A1G9S0S5</accession>
<dbReference type="CDD" id="cd06550">
    <property type="entry name" value="TM_ABC_iron-siderophores_like"/>
    <property type="match status" value="1"/>
</dbReference>
<organism evidence="9 10">
    <name type="scientific">Megasphaera paucivorans</name>
    <dbReference type="NCBI Taxonomy" id="349095"/>
    <lineage>
        <taxon>Bacteria</taxon>
        <taxon>Bacillati</taxon>
        <taxon>Bacillota</taxon>
        <taxon>Negativicutes</taxon>
        <taxon>Veillonellales</taxon>
        <taxon>Veillonellaceae</taxon>
        <taxon>Megasphaera</taxon>
    </lineage>
</organism>
<dbReference type="Pfam" id="PF01032">
    <property type="entry name" value="FecCD"/>
    <property type="match status" value="1"/>
</dbReference>
<reference evidence="9 10" key="1">
    <citation type="submission" date="2016-10" db="EMBL/GenBank/DDBJ databases">
        <authorList>
            <person name="de Groot N.N."/>
        </authorList>
    </citation>
    <scope>NUCLEOTIDE SEQUENCE [LARGE SCALE GENOMIC DNA]</scope>
    <source>
        <strain evidence="9 10">DSM 16981</strain>
    </source>
</reference>
<feature type="transmembrane region" description="Helical" evidence="8">
    <location>
        <begin position="151"/>
        <end position="173"/>
    </location>
</feature>
<evidence type="ECO:0000256" key="4">
    <source>
        <dbReference type="ARBA" id="ARBA00022475"/>
    </source>
</evidence>
<sequence length="336" mass="35772">MSNAKKPVWLIWLGMGIVCLFVVLLSLSLGQFPISVSHILQGIFLQDGGTSAAEEQAVLWNIRMPRTAVGFLVGGGLAVSGTIMQAVFLNPLADPAILGVSSGASLGAVLAIFSGSVVLGTVYMPLFAIVGAMLAVSLTVLLAVRHGRVKIMPLLLAGIVVGMLFNALTSGLLTMGTNQQLHQYLFWTIGGLDYRSWDHVYIAAGPIIGCICITSMLARHLNVLVLGDMEAQALGMRVIPFRLCVLTLASLLTAISVCVSGNIGFVGLVMPHMMRFIVGSDHRRLIPAAAFAGGVFLVFCDTLGRVIVPQTEIRAGIMTALLGTPYFLYILHKRLK</sequence>
<evidence type="ECO:0000256" key="6">
    <source>
        <dbReference type="ARBA" id="ARBA00022989"/>
    </source>
</evidence>
<evidence type="ECO:0000256" key="5">
    <source>
        <dbReference type="ARBA" id="ARBA00022692"/>
    </source>
</evidence>
<keyword evidence="10" id="KW-1185">Reference proteome</keyword>